<keyword evidence="2" id="KW-1185">Reference proteome</keyword>
<evidence type="ECO:0000313" key="2">
    <source>
        <dbReference type="Proteomes" id="UP000823775"/>
    </source>
</evidence>
<organism evidence="1 2">
    <name type="scientific">Datura stramonium</name>
    <name type="common">Jimsonweed</name>
    <name type="synonym">Common thornapple</name>
    <dbReference type="NCBI Taxonomy" id="4076"/>
    <lineage>
        <taxon>Eukaryota</taxon>
        <taxon>Viridiplantae</taxon>
        <taxon>Streptophyta</taxon>
        <taxon>Embryophyta</taxon>
        <taxon>Tracheophyta</taxon>
        <taxon>Spermatophyta</taxon>
        <taxon>Magnoliopsida</taxon>
        <taxon>eudicotyledons</taxon>
        <taxon>Gunneridae</taxon>
        <taxon>Pentapetalae</taxon>
        <taxon>asterids</taxon>
        <taxon>lamiids</taxon>
        <taxon>Solanales</taxon>
        <taxon>Solanaceae</taxon>
        <taxon>Solanoideae</taxon>
        <taxon>Datureae</taxon>
        <taxon>Datura</taxon>
    </lineage>
</organism>
<gene>
    <name evidence="1" type="ORF">HAX54_015405</name>
</gene>
<proteinExistence type="predicted"/>
<accession>A0ABS8Y2N2</accession>
<reference evidence="1 2" key="1">
    <citation type="journal article" date="2021" name="BMC Genomics">
        <title>Datura genome reveals duplications of psychoactive alkaloid biosynthetic genes and high mutation rate following tissue culture.</title>
        <authorList>
            <person name="Rajewski A."/>
            <person name="Carter-House D."/>
            <person name="Stajich J."/>
            <person name="Litt A."/>
        </authorList>
    </citation>
    <scope>NUCLEOTIDE SEQUENCE [LARGE SCALE GENOMIC DNA]</scope>
    <source>
        <strain evidence="1">AR-01</strain>
    </source>
</reference>
<feature type="non-terminal residue" evidence="1">
    <location>
        <position position="161"/>
    </location>
</feature>
<protein>
    <submittedName>
        <fullName evidence="1">Uncharacterized protein</fullName>
    </submittedName>
</protein>
<sequence length="161" mass="17525">MDDTNSLRNESGSEVEGDLERNMSINGDEKIVETSEDIVLKLLQTIPDEQSLNSWINTVGGSKKGRIYGFASDIGIIGDSLHISSASSSVPILSVSAQQIIEAPEFQKIINRLLEQNLGGMQTSMQESVLTGIRVNIQAEVQVAVRAVMSRLILPQPPNDF</sequence>
<comment type="caution">
    <text evidence="1">The sequence shown here is derived from an EMBL/GenBank/DDBJ whole genome shotgun (WGS) entry which is preliminary data.</text>
</comment>
<name>A0ABS8Y2N2_DATST</name>
<dbReference type="EMBL" id="JACEIK010019823">
    <property type="protein sequence ID" value="MCE5166181.1"/>
    <property type="molecule type" value="Genomic_DNA"/>
</dbReference>
<evidence type="ECO:0000313" key="1">
    <source>
        <dbReference type="EMBL" id="MCE5166181.1"/>
    </source>
</evidence>
<dbReference type="Proteomes" id="UP000823775">
    <property type="component" value="Unassembled WGS sequence"/>
</dbReference>